<dbReference type="EC" id="2.3.1.275" evidence="10"/>
<comment type="catalytic activity">
    <reaction evidence="10">
        <text>an acyl phosphate + sn-glycerol 3-phosphate = a 1-acyl-sn-glycero-3-phosphate + phosphate</text>
        <dbReference type="Rhea" id="RHEA:34075"/>
        <dbReference type="ChEBI" id="CHEBI:43474"/>
        <dbReference type="ChEBI" id="CHEBI:57597"/>
        <dbReference type="ChEBI" id="CHEBI:57970"/>
        <dbReference type="ChEBI" id="CHEBI:59918"/>
        <dbReference type="EC" id="2.3.1.275"/>
    </reaction>
</comment>
<keyword evidence="2 10" id="KW-0444">Lipid biosynthesis</keyword>
<dbReference type="GO" id="GO:0043772">
    <property type="term" value="F:acyl-phosphate glycerol-3-phosphate acyltransferase activity"/>
    <property type="evidence" value="ECO:0007669"/>
    <property type="project" value="UniProtKB-UniRule"/>
</dbReference>
<evidence type="ECO:0000256" key="3">
    <source>
        <dbReference type="ARBA" id="ARBA00022679"/>
    </source>
</evidence>
<protein>
    <recommendedName>
        <fullName evidence="10">Glycerol-3-phosphate acyltransferase</fullName>
    </recommendedName>
    <alternativeName>
        <fullName evidence="10">Acyl-PO4 G3P acyltransferase</fullName>
    </alternativeName>
    <alternativeName>
        <fullName evidence="10">Acyl-phosphate--glycerol-3-phosphate acyltransferase</fullName>
    </alternativeName>
    <alternativeName>
        <fullName evidence="10">G3P acyltransferase</fullName>
        <shortName evidence="10">GPAT</shortName>
        <ecNumber evidence="10">2.3.1.275</ecNumber>
    </alternativeName>
    <alternativeName>
        <fullName evidence="10">Lysophosphatidic acid synthase</fullName>
        <shortName evidence="10">LPA synthase</shortName>
    </alternativeName>
</protein>
<comment type="caution">
    <text evidence="11">The sequence shown here is derived from an EMBL/GenBank/DDBJ whole genome shotgun (WGS) entry which is preliminary data.</text>
</comment>
<keyword evidence="3 10" id="KW-0808">Transferase</keyword>
<dbReference type="GO" id="GO:0005886">
    <property type="term" value="C:plasma membrane"/>
    <property type="evidence" value="ECO:0007669"/>
    <property type="project" value="UniProtKB-SubCell"/>
</dbReference>
<comment type="subunit">
    <text evidence="10">Probably interacts with PlsX.</text>
</comment>
<keyword evidence="6 10" id="KW-0443">Lipid metabolism</keyword>
<proteinExistence type="inferred from homology"/>
<feature type="transmembrane region" description="Helical" evidence="10">
    <location>
        <begin position="140"/>
        <end position="159"/>
    </location>
</feature>
<evidence type="ECO:0000256" key="1">
    <source>
        <dbReference type="ARBA" id="ARBA00022475"/>
    </source>
</evidence>
<evidence type="ECO:0000256" key="8">
    <source>
        <dbReference type="ARBA" id="ARBA00023209"/>
    </source>
</evidence>
<name>A0A2M6Z3U3_9BACT</name>
<evidence type="ECO:0000256" key="9">
    <source>
        <dbReference type="ARBA" id="ARBA00023264"/>
    </source>
</evidence>
<sequence length="194" mass="21102">MTDILIAISLGYFFGSIPFSFLIAKNLVGIDLRFFGDKNVGASNVVRAAGRKAGAFAFCGDVSKGIVPILICQYGLKFSFPLLVISGLSAIIGHNEPIFLKFKGGKGMSTAIGVITMLAPIESAILLIPFFLIYFFLKKAIISAVIVSFILPLICYFLKKPLEVILGLIIILVFCYINSSGNIKKIIKQLWVKS</sequence>
<reference evidence="12" key="1">
    <citation type="submission" date="2017-09" db="EMBL/GenBank/DDBJ databases">
        <title>Depth-based differentiation of microbial function through sediment-hosted aquifers and enrichment of novel symbionts in the deep terrestrial subsurface.</title>
        <authorList>
            <person name="Probst A.J."/>
            <person name="Ladd B."/>
            <person name="Jarett J.K."/>
            <person name="Geller-Mcgrath D.E."/>
            <person name="Sieber C.M.K."/>
            <person name="Emerson J.B."/>
            <person name="Anantharaman K."/>
            <person name="Thomas B.C."/>
            <person name="Malmstrom R."/>
            <person name="Stieglmeier M."/>
            <person name="Klingl A."/>
            <person name="Woyke T."/>
            <person name="Ryan C.M."/>
            <person name="Banfield J.F."/>
        </authorList>
    </citation>
    <scope>NUCLEOTIDE SEQUENCE [LARGE SCALE GENOMIC DNA]</scope>
</reference>
<evidence type="ECO:0000256" key="7">
    <source>
        <dbReference type="ARBA" id="ARBA00023136"/>
    </source>
</evidence>
<feature type="transmembrane region" description="Helical" evidence="10">
    <location>
        <begin position="74"/>
        <end position="92"/>
    </location>
</feature>
<dbReference type="GO" id="GO:0008654">
    <property type="term" value="P:phospholipid biosynthetic process"/>
    <property type="evidence" value="ECO:0007669"/>
    <property type="project" value="UniProtKB-UniRule"/>
</dbReference>
<feature type="transmembrane region" description="Helical" evidence="10">
    <location>
        <begin position="165"/>
        <end position="183"/>
    </location>
</feature>
<evidence type="ECO:0000313" key="12">
    <source>
        <dbReference type="Proteomes" id="UP000228777"/>
    </source>
</evidence>
<dbReference type="AlphaFoldDB" id="A0A2M6Z3U3"/>
<evidence type="ECO:0000256" key="5">
    <source>
        <dbReference type="ARBA" id="ARBA00022989"/>
    </source>
</evidence>
<organism evidence="11 12">
    <name type="scientific">bacterium (Candidatus Gribaldobacteria) CG07_land_8_20_14_0_80_33_18</name>
    <dbReference type="NCBI Taxonomy" id="2014272"/>
    <lineage>
        <taxon>Bacteria</taxon>
        <taxon>Candidatus Gribaldobacteria</taxon>
    </lineage>
</organism>
<dbReference type="UniPathway" id="UPA00085"/>
<evidence type="ECO:0000256" key="2">
    <source>
        <dbReference type="ARBA" id="ARBA00022516"/>
    </source>
</evidence>
<dbReference type="Pfam" id="PF02660">
    <property type="entry name" value="G3P_acyltransf"/>
    <property type="match status" value="1"/>
</dbReference>
<dbReference type="SMART" id="SM01207">
    <property type="entry name" value="G3P_acyltransf"/>
    <property type="match status" value="1"/>
</dbReference>
<comment type="similarity">
    <text evidence="10">Belongs to the PlsY family.</text>
</comment>
<keyword evidence="1 10" id="KW-1003">Cell membrane</keyword>
<evidence type="ECO:0000256" key="6">
    <source>
        <dbReference type="ARBA" id="ARBA00023098"/>
    </source>
</evidence>
<evidence type="ECO:0000256" key="10">
    <source>
        <dbReference type="HAMAP-Rule" id="MF_01043"/>
    </source>
</evidence>
<comment type="subcellular location">
    <subcellularLocation>
        <location evidence="10">Cell membrane</location>
        <topology evidence="10">Multi-pass membrane protein</topology>
    </subcellularLocation>
</comment>
<dbReference type="PANTHER" id="PTHR30309">
    <property type="entry name" value="INNER MEMBRANE PROTEIN YGIH"/>
    <property type="match status" value="1"/>
</dbReference>
<gene>
    <name evidence="10" type="primary">plsY</name>
    <name evidence="11" type="ORF">COS93_00735</name>
</gene>
<comment type="pathway">
    <text evidence="10">Lipid metabolism; phospholipid metabolism.</text>
</comment>
<feature type="transmembrane region" description="Helical" evidence="10">
    <location>
        <begin position="112"/>
        <end position="133"/>
    </location>
</feature>
<keyword evidence="7 10" id="KW-0472">Membrane</keyword>
<comment type="function">
    <text evidence="10">Catalyzes the transfer of an acyl group from acyl-phosphate (acyl-PO(4)) to glycerol-3-phosphate (G3P) to form lysophosphatidic acid (LPA). This enzyme utilizes acyl-phosphate as fatty acyl donor, but not acyl-CoA or acyl-ACP.</text>
</comment>
<keyword evidence="8 10" id="KW-0594">Phospholipid biosynthesis</keyword>
<evidence type="ECO:0000313" key="11">
    <source>
        <dbReference type="EMBL" id="PIU47089.1"/>
    </source>
</evidence>
<keyword evidence="9 10" id="KW-1208">Phospholipid metabolism</keyword>
<accession>A0A2M6Z3U3</accession>
<dbReference type="InterPro" id="IPR003811">
    <property type="entry name" value="G3P_acylTferase_PlsY"/>
</dbReference>
<dbReference type="EMBL" id="PEWP01000015">
    <property type="protein sequence ID" value="PIU47089.1"/>
    <property type="molecule type" value="Genomic_DNA"/>
</dbReference>
<dbReference type="PANTHER" id="PTHR30309:SF0">
    <property type="entry name" value="GLYCEROL-3-PHOSPHATE ACYLTRANSFERASE-RELATED"/>
    <property type="match status" value="1"/>
</dbReference>
<dbReference type="HAMAP" id="MF_01043">
    <property type="entry name" value="PlsY"/>
    <property type="match status" value="1"/>
</dbReference>
<keyword evidence="5 10" id="KW-1133">Transmembrane helix</keyword>
<dbReference type="Proteomes" id="UP000228777">
    <property type="component" value="Unassembled WGS sequence"/>
</dbReference>
<feature type="transmembrane region" description="Helical" evidence="10">
    <location>
        <begin position="6"/>
        <end position="24"/>
    </location>
</feature>
<keyword evidence="4 10" id="KW-0812">Transmembrane</keyword>
<evidence type="ECO:0000256" key="4">
    <source>
        <dbReference type="ARBA" id="ARBA00022692"/>
    </source>
</evidence>